<evidence type="ECO:0000256" key="1">
    <source>
        <dbReference type="SAM" id="MobiDB-lite"/>
    </source>
</evidence>
<name>A0A804Q422_MAIZE</name>
<evidence type="ECO:0000313" key="3">
    <source>
        <dbReference type="Proteomes" id="UP000007305"/>
    </source>
</evidence>
<dbReference type="AlphaFoldDB" id="A0A804Q422"/>
<reference evidence="2" key="2">
    <citation type="submission" date="2019-07" db="EMBL/GenBank/DDBJ databases">
        <authorList>
            <person name="Seetharam A."/>
            <person name="Woodhouse M."/>
            <person name="Cannon E."/>
        </authorList>
    </citation>
    <scope>NUCLEOTIDE SEQUENCE [LARGE SCALE GENOMIC DNA]</scope>
    <source>
        <strain evidence="2">cv. B73</strain>
    </source>
</reference>
<reference evidence="3" key="1">
    <citation type="journal article" date="2009" name="Science">
        <title>The B73 maize genome: complexity, diversity, and dynamics.</title>
        <authorList>
            <person name="Schnable P.S."/>
            <person name="Ware D."/>
            <person name="Fulton R.S."/>
            <person name="Stein J.C."/>
            <person name="Wei F."/>
            <person name="Pasternak S."/>
            <person name="Liang C."/>
            <person name="Zhang J."/>
            <person name="Fulton L."/>
            <person name="Graves T.A."/>
            <person name="Minx P."/>
            <person name="Reily A.D."/>
            <person name="Courtney L."/>
            <person name="Kruchowski S.S."/>
            <person name="Tomlinson C."/>
            <person name="Strong C."/>
            <person name="Delehaunty K."/>
            <person name="Fronick C."/>
            <person name="Courtney B."/>
            <person name="Rock S.M."/>
            <person name="Belter E."/>
            <person name="Du F."/>
            <person name="Kim K."/>
            <person name="Abbott R.M."/>
            <person name="Cotton M."/>
            <person name="Levy A."/>
            <person name="Marchetto P."/>
            <person name="Ochoa K."/>
            <person name="Jackson S.M."/>
            <person name="Gillam B."/>
            <person name="Chen W."/>
            <person name="Yan L."/>
            <person name="Higginbotham J."/>
            <person name="Cardenas M."/>
            <person name="Waligorski J."/>
            <person name="Applebaum E."/>
            <person name="Phelps L."/>
            <person name="Falcone J."/>
            <person name="Kanchi K."/>
            <person name="Thane T."/>
            <person name="Scimone A."/>
            <person name="Thane N."/>
            <person name="Henke J."/>
            <person name="Wang T."/>
            <person name="Ruppert J."/>
            <person name="Shah N."/>
            <person name="Rotter K."/>
            <person name="Hodges J."/>
            <person name="Ingenthron E."/>
            <person name="Cordes M."/>
            <person name="Kohlberg S."/>
            <person name="Sgro J."/>
            <person name="Delgado B."/>
            <person name="Mead K."/>
            <person name="Chinwalla A."/>
            <person name="Leonard S."/>
            <person name="Crouse K."/>
            <person name="Collura K."/>
            <person name="Kudrna D."/>
            <person name="Currie J."/>
            <person name="He R."/>
            <person name="Angelova A."/>
            <person name="Rajasekar S."/>
            <person name="Mueller T."/>
            <person name="Lomeli R."/>
            <person name="Scara G."/>
            <person name="Ko A."/>
            <person name="Delaney K."/>
            <person name="Wissotski M."/>
            <person name="Lopez G."/>
            <person name="Campos D."/>
            <person name="Braidotti M."/>
            <person name="Ashley E."/>
            <person name="Golser W."/>
            <person name="Kim H."/>
            <person name="Lee S."/>
            <person name="Lin J."/>
            <person name="Dujmic Z."/>
            <person name="Kim W."/>
            <person name="Talag J."/>
            <person name="Zuccolo A."/>
            <person name="Fan C."/>
            <person name="Sebastian A."/>
            <person name="Kramer M."/>
            <person name="Spiegel L."/>
            <person name="Nascimento L."/>
            <person name="Zutavern T."/>
            <person name="Miller B."/>
            <person name="Ambroise C."/>
            <person name="Muller S."/>
            <person name="Spooner W."/>
            <person name="Narechania A."/>
            <person name="Ren L."/>
            <person name="Wei S."/>
            <person name="Kumari S."/>
            <person name="Faga B."/>
            <person name="Levy M.J."/>
            <person name="McMahan L."/>
            <person name="Van Buren P."/>
            <person name="Vaughn M.W."/>
            <person name="Ying K."/>
            <person name="Yeh C.-T."/>
            <person name="Emrich S.J."/>
            <person name="Jia Y."/>
            <person name="Kalyanaraman A."/>
            <person name="Hsia A.-P."/>
            <person name="Barbazuk W.B."/>
            <person name="Baucom R.S."/>
            <person name="Brutnell T.P."/>
            <person name="Carpita N.C."/>
            <person name="Chaparro C."/>
            <person name="Chia J.-M."/>
            <person name="Deragon J.-M."/>
            <person name="Estill J.C."/>
            <person name="Fu Y."/>
            <person name="Jeddeloh J.A."/>
            <person name="Han Y."/>
            <person name="Lee H."/>
            <person name="Li P."/>
            <person name="Lisch D.R."/>
            <person name="Liu S."/>
            <person name="Liu Z."/>
            <person name="Nagel D.H."/>
            <person name="McCann M.C."/>
            <person name="SanMiguel P."/>
            <person name="Myers A.M."/>
            <person name="Nettleton D."/>
            <person name="Nguyen J."/>
            <person name="Penning B.W."/>
            <person name="Ponnala L."/>
            <person name="Schneider K.L."/>
            <person name="Schwartz D.C."/>
            <person name="Sharma A."/>
            <person name="Soderlund C."/>
            <person name="Springer N.M."/>
            <person name="Sun Q."/>
            <person name="Wang H."/>
            <person name="Waterman M."/>
            <person name="Westerman R."/>
            <person name="Wolfgruber T.K."/>
            <person name="Yang L."/>
            <person name="Yu Y."/>
            <person name="Zhang L."/>
            <person name="Zhou S."/>
            <person name="Zhu Q."/>
            <person name="Bennetzen J.L."/>
            <person name="Dawe R.K."/>
            <person name="Jiang J."/>
            <person name="Jiang N."/>
            <person name="Presting G.G."/>
            <person name="Wessler S.R."/>
            <person name="Aluru S."/>
            <person name="Martienssen R.A."/>
            <person name="Clifton S.W."/>
            <person name="McCombie W.R."/>
            <person name="Wing R.A."/>
            <person name="Wilson R.K."/>
        </authorList>
    </citation>
    <scope>NUCLEOTIDE SEQUENCE [LARGE SCALE GENOMIC DNA]</scope>
    <source>
        <strain evidence="3">cv. B73</strain>
    </source>
</reference>
<organism evidence="2 3">
    <name type="scientific">Zea mays</name>
    <name type="common">Maize</name>
    <dbReference type="NCBI Taxonomy" id="4577"/>
    <lineage>
        <taxon>Eukaryota</taxon>
        <taxon>Viridiplantae</taxon>
        <taxon>Streptophyta</taxon>
        <taxon>Embryophyta</taxon>
        <taxon>Tracheophyta</taxon>
        <taxon>Spermatophyta</taxon>
        <taxon>Magnoliopsida</taxon>
        <taxon>Liliopsida</taxon>
        <taxon>Poales</taxon>
        <taxon>Poaceae</taxon>
        <taxon>PACMAD clade</taxon>
        <taxon>Panicoideae</taxon>
        <taxon>Andropogonodae</taxon>
        <taxon>Andropogoneae</taxon>
        <taxon>Tripsacinae</taxon>
        <taxon>Zea</taxon>
    </lineage>
</organism>
<dbReference type="Proteomes" id="UP000007305">
    <property type="component" value="Chromosome 6"/>
</dbReference>
<dbReference type="EnsemblPlants" id="Zm00001eb291040_T002">
    <property type="protein sequence ID" value="Zm00001eb291040_P002"/>
    <property type="gene ID" value="Zm00001eb291040"/>
</dbReference>
<feature type="region of interest" description="Disordered" evidence="1">
    <location>
        <begin position="52"/>
        <end position="73"/>
    </location>
</feature>
<keyword evidence="3" id="KW-1185">Reference proteome</keyword>
<sequence length="73" mass="7985">MQGSTKAGSVEGWILFVGLDPWRECTALVAQLEVRGHVYLPEDLRSHPCGLGVHPVQEQGEDPPGCQDVLDYP</sequence>
<proteinExistence type="predicted"/>
<evidence type="ECO:0000313" key="2">
    <source>
        <dbReference type="EnsemblPlants" id="Zm00001eb291040_P002"/>
    </source>
</evidence>
<accession>A0A804Q422</accession>
<reference evidence="2" key="3">
    <citation type="submission" date="2021-05" db="UniProtKB">
        <authorList>
            <consortium name="EnsemblPlants"/>
        </authorList>
    </citation>
    <scope>IDENTIFICATION</scope>
    <source>
        <strain evidence="2">cv. B73</strain>
    </source>
</reference>
<dbReference type="Gramene" id="Zm00001eb291040_T002">
    <property type="protein sequence ID" value="Zm00001eb291040_P002"/>
    <property type="gene ID" value="Zm00001eb291040"/>
</dbReference>
<protein>
    <submittedName>
        <fullName evidence="2">Uncharacterized protein</fullName>
    </submittedName>
</protein>